<dbReference type="PROSITE" id="PS50937">
    <property type="entry name" value="HTH_MERR_2"/>
    <property type="match status" value="1"/>
</dbReference>
<proteinExistence type="predicted"/>
<dbReference type="RefSeq" id="WP_284240125.1">
    <property type="nucleotide sequence ID" value="NZ_BSSQ01000014.1"/>
</dbReference>
<evidence type="ECO:0000256" key="1">
    <source>
        <dbReference type="ARBA" id="ARBA00023125"/>
    </source>
</evidence>
<keyword evidence="4" id="KW-1185">Reference proteome</keyword>
<comment type="caution">
    <text evidence="3">The sequence shown here is derived from an EMBL/GenBank/DDBJ whole genome shotgun (WGS) entry which is preliminary data.</text>
</comment>
<sequence length="117" mass="14037">MPEQEKYYSTREAVELTGLPKDTLRFYEKIGILQPVARDSNHYRKYSQDDIDWILLVKYLRGIGIETTAFIGGQHTSYRERCEYLEQYQVRVQNEIKELQRINDLLSDKIALLRTYW</sequence>
<protein>
    <recommendedName>
        <fullName evidence="2">HTH merR-type domain-containing protein</fullName>
    </recommendedName>
</protein>
<dbReference type="PANTHER" id="PTHR30204:SF98">
    <property type="entry name" value="HTH-TYPE TRANSCRIPTIONAL REGULATOR ADHR"/>
    <property type="match status" value="1"/>
</dbReference>
<dbReference type="InterPro" id="IPR000551">
    <property type="entry name" value="MerR-type_HTH_dom"/>
</dbReference>
<gene>
    <name evidence="3" type="ORF">MU1_37060</name>
</gene>
<dbReference type="EMBL" id="BSSQ01000014">
    <property type="protein sequence ID" value="GLX69361.1"/>
    <property type="molecule type" value="Genomic_DNA"/>
</dbReference>
<name>A0ABQ6GEG1_9BACL</name>
<dbReference type="Gene3D" id="1.10.1660.10">
    <property type="match status" value="1"/>
</dbReference>
<accession>A0ABQ6GEG1</accession>
<keyword evidence="1" id="KW-0238">DNA-binding</keyword>
<dbReference type="PANTHER" id="PTHR30204">
    <property type="entry name" value="REDOX-CYCLING DRUG-SENSING TRANSCRIPTIONAL ACTIVATOR SOXR"/>
    <property type="match status" value="1"/>
</dbReference>
<evidence type="ECO:0000313" key="3">
    <source>
        <dbReference type="EMBL" id="GLX69361.1"/>
    </source>
</evidence>
<organism evidence="3 4">
    <name type="scientific">Paenibacillus glycanilyticus</name>
    <dbReference type="NCBI Taxonomy" id="126569"/>
    <lineage>
        <taxon>Bacteria</taxon>
        <taxon>Bacillati</taxon>
        <taxon>Bacillota</taxon>
        <taxon>Bacilli</taxon>
        <taxon>Bacillales</taxon>
        <taxon>Paenibacillaceae</taxon>
        <taxon>Paenibacillus</taxon>
    </lineage>
</organism>
<dbReference type="Proteomes" id="UP001157114">
    <property type="component" value="Unassembled WGS sequence"/>
</dbReference>
<reference evidence="3 4" key="1">
    <citation type="submission" date="2023-03" db="EMBL/GenBank/DDBJ databases">
        <title>Draft genome sequence of the bacteria which degrade cell wall of Tricholomamatutake.</title>
        <authorList>
            <person name="Konishi Y."/>
            <person name="Fukuta Y."/>
            <person name="Shirasaka N."/>
        </authorList>
    </citation>
    <scope>NUCLEOTIDE SEQUENCE [LARGE SCALE GENOMIC DNA]</scope>
    <source>
        <strain evidence="4">mu1</strain>
    </source>
</reference>
<evidence type="ECO:0000313" key="4">
    <source>
        <dbReference type="Proteomes" id="UP001157114"/>
    </source>
</evidence>
<dbReference type="InterPro" id="IPR047057">
    <property type="entry name" value="MerR_fam"/>
</dbReference>
<dbReference type="Pfam" id="PF13411">
    <property type="entry name" value="MerR_1"/>
    <property type="match status" value="1"/>
</dbReference>
<dbReference type="InterPro" id="IPR009061">
    <property type="entry name" value="DNA-bd_dom_put_sf"/>
</dbReference>
<evidence type="ECO:0000259" key="2">
    <source>
        <dbReference type="PROSITE" id="PS50937"/>
    </source>
</evidence>
<dbReference type="SUPFAM" id="SSF46955">
    <property type="entry name" value="Putative DNA-binding domain"/>
    <property type="match status" value="1"/>
</dbReference>
<dbReference type="SMART" id="SM00422">
    <property type="entry name" value="HTH_MERR"/>
    <property type="match status" value="1"/>
</dbReference>
<feature type="domain" description="HTH merR-type" evidence="2">
    <location>
        <begin position="7"/>
        <end position="65"/>
    </location>
</feature>